<reference evidence="3 4" key="1">
    <citation type="journal article" date="2021" name="Sci. Rep.">
        <title>Genome sequencing of the multicellular alga Astrephomene provides insights into convergent evolution of germ-soma differentiation.</title>
        <authorList>
            <person name="Yamashita S."/>
            <person name="Yamamoto K."/>
            <person name="Matsuzaki R."/>
            <person name="Suzuki S."/>
            <person name="Yamaguchi H."/>
            <person name="Hirooka S."/>
            <person name="Minakuchi Y."/>
            <person name="Miyagishima S."/>
            <person name="Kawachi M."/>
            <person name="Toyoda A."/>
            <person name="Nozaki H."/>
        </authorList>
    </citation>
    <scope>NUCLEOTIDE SEQUENCE [LARGE SCALE GENOMIC DNA]</scope>
    <source>
        <strain evidence="3 4">NIES-4017</strain>
    </source>
</reference>
<organism evidence="3 4">
    <name type="scientific">Astrephomene gubernaculifera</name>
    <dbReference type="NCBI Taxonomy" id="47775"/>
    <lineage>
        <taxon>Eukaryota</taxon>
        <taxon>Viridiplantae</taxon>
        <taxon>Chlorophyta</taxon>
        <taxon>core chlorophytes</taxon>
        <taxon>Chlorophyceae</taxon>
        <taxon>CS clade</taxon>
        <taxon>Chlamydomonadales</taxon>
        <taxon>Astrephomenaceae</taxon>
        <taxon>Astrephomene</taxon>
    </lineage>
</organism>
<dbReference type="SUPFAM" id="SSF55729">
    <property type="entry name" value="Acyl-CoA N-acyltransferases (Nat)"/>
    <property type="match status" value="1"/>
</dbReference>
<proteinExistence type="predicted"/>
<keyword evidence="4" id="KW-1185">Reference proteome</keyword>
<gene>
    <name evidence="3" type="ORF">Agub_g4773</name>
</gene>
<protein>
    <recommendedName>
        <fullName evidence="2">N-acetyltransferase domain-containing protein</fullName>
    </recommendedName>
</protein>
<accession>A0AAD3DPQ5</accession>
<name>A0AAD3DPQ5_9CHLO</name>
<evidence type="ECO:0000313" key="4">
    <source>
        <dbReference type="Proteomes" id="UP001054857"/>
    </source>
</evidence>
<feature type="domain" description="N-acetyltransferase" evidence="2">
    <location>
        <begin position="106"/>
        <end position="262"/>
    </location>
</feature>
<dbReference type="AlphaFoldDB" id="A0AAD3DPQ5"/>
<feature type="compositionally biased region" description="Polar residues" evidence="1">
    <location>
        <begin position="452"/>
        <end position="474"/>
    </location>
</feature>
<dbReference type="InterPro" id="IPR000182">
    <property type="entry name" value="GNAT_dom"/>
</dbReference>
<dbReference type="Gene3D" id="3.40.630.30">
    <property type="match status" value="1"/>
</dbReference>
<comment type="caution">
    <text evidence="3">The sequence shown here is derived from an EMBL/GenBank/DDBJ whole genome shotgun (WGS) entry which is preliminary data.</text>
</comment>
<dbReference type="Proteomes" id="UP001054857">
    <property type="component" value="Unassembled WGS sequence"/>
</dbReference>
<evidence type="ECO:0000256" key="1">
    <source>
        <dbReference type="SAM" id="MobiDB-lite"/>
    </source>
</evidence>
<evidence type="ECO:0000259" key="2">
    <source>
        <dbReference type="PROSITE" id="PS51186"/>
    </source>
</evidence>
<dbReference type="PROSITE" id="PS51186">
    <property type="entry name" value="GNAT"/>
    <property type="match status" value="1"/>
</dbReference>
<feature type="region of interest" description="Disordered" evidence="1">
    <location>
        <begin position="288"/>
        <end position="338"/>
    </location>
</feature>
<dbReference type="GO" id="GO:0016747">
    <property type="term" value="F:acyltransferase activity, transferring groups other than amino-acyl groups"/>
    <property type="evidence" value="ECO:0007669"/>
    <property type="project" value="InterPro"/>
</dbReference>
<dbReference type="InterPro" id="IPR016181">
    <property type="entry name" value="Acyl_CoA_acyltransferase"/>
</dbReference>
<dbReference type="InterPro" id="IPR056511">
    <property type="entry name" value="IDM1_C"/>
</dbReference>
<feature type="region of interest" description="Disordered" evidence="1">
    <location>
        <begin position="419"/>
        <end position="476"/>
    </location>
</feature>
<evidence type="ECO:0000313" key="3">
    <source>
        <dbReference type="EMBL" id="GFR43666.1"/>
    </source>
</evidence>
<dbReference type="Pfam" id="PF23209">
    <property type="entry name" value="IDM1_C"/>
    <property type="match status" value="1"/>
</dbReference>
<dbReference type="EMBL" id="BMAR01000006">
    <property type="protein sequence ID" value="GFR43666.1"/>
    <property type="molecule type" value="Genomic_DNA"/>
</dbReference>
<sequence>MSTAQGERRLRLAATRSLLYSLPANELFELPGRPHVVYQLRTYSNTGNAEEAAQQARDDSPFLFKAFETGQIGPKRLARMHGDKPRVATIHEYLDWTVTAQAAEGDDELDFGGFRVLVILPRYRSGWPPPDGDVTAVDEPTKRPGIGPPKAPMPALQTHGRPVTAATIRSGPGYLEIPFVATHENKRGRGYCRCLVEAIEEVARFLGLKKLMLCSTNDASVQSTWQHLGFEYASDAQMEDWDILHTDLVYLQNTTQMHKDVPPPRRFKPVVIKHEEFKQRSYAFVGQKRPQRPFGGLPGAHPASRQRLRRSESRRSESRRSESRRSESTSRDESLSMAAREEAAGVALSGGGAISVGGAAAVSGGGAYSGIARSLHLQSSPTVGSVHGTTPTPFAGALAAAQHAEGNLHGDRLVADAAADETTPGGGPPTPQPADGGPLRPLQANATIDAPSASQTDLAQPGSVSADGQGQGPTQADLERQLAGEAPPRMAWGAADVSLVARGLVAAASVSIDGPSQGVDGVLFPWLHTHPQGAPLEQLALQQGPGLLPEGMQVGHMGAQSSLLQPGMQAGLAPEGLLGAGLEPGVTLPGLPGVQLVPQLSLESQQGAVAGLLPSHSLASGVSGLPPEGAG</sequence>
<feature type="compositionally biased region" description="Basic and acidic residues" evidence="1">
    <location>
        <begin position="309"/>
        <end position="338"/>
    </location>
</feature>